<dbReference type="STRING" id="4829.A0A163K346"/>
<evidence type="ECO:0000259" key="10">
    <source>
        <dbReference type="PROSITE" id="PS51873"/>
    </source>
</evidence>
<feature type="region of interest" description="Disordered" evidence="8">
    <location>
        <begin position="209"/>
        <end position="265"/>
    </location>
</feature>
<evidence type="ECO:0000256" key="6">
    <source>
        <dbReference type="ARBA" id="ARBA00022833"/>
    </source>
</evidence>
<keyword evidence="2" id="KW-0479">Metal-binding</keyword>
<dbReference type="PANTHER" id="PTHR11685">
    <property type="entry name" value="RBR FAMILY RING FINGER AND IBR DOMAIN-CONTAINING"/>
    <property type="match status" value="1"/>
</dbReference>
<evidence type="ECO:0000256" key="4">
    <source>
        <dbReference type="ARBA" id="ARBA00022771"/>
    </source>
</evidence>
<dbReference type="GO" id="GO:0004842">
    <property type="term" value="F:ubiquitin-protein transferase activity"/>
    <property type="evidence" value="ECO:0007669"/>
    <property type="project" value="InterPro"/>
</dbReference>
<dbReference type="OrthoDB" id="10264956at2759"/>
<dbReference type="PROSITE" id="PS51873">
    <property type="entry name" value="TRIAD"/>
    <property type="match status" value="1"/>
</dbReference>
<evidence type="ECO:0000313" key="12">
    <source>
        <dbReference type="Proteomes" id="UP000078561"/>
    </source>
</evidence>
<proteinExistence type="predicted"/>
<organism evidence="11">
    <name type="scientific">Absidia glauca</name>
    <name type="common">Pin mould</name>
    <dbReference type="NCBI Taxonomy" id="4829"/>
    <lineage>
        <taxon>Eukaryota</taxon>
        <taxon>Fungi</taxon>
        <taxon>Fungi incertae sedis</taxon>
        <taxon>Mucoromycota</taxon>
        <taxon>Mucoromycotina</taxon>
        <taxon>Mucoromycetes</taxon>
        <taxon>Mucorales</taxon>
        <taxon>Cunninghamellaceae</taxon>
        <taxon>Absidia</taxon>
    </lineage>
</organism>
<keyword evidence="5" id="KW-0833">Ubl conjugation pathway</keyword>
<evidence type="ECO:0000313" key="11">
    <source>
        <dbReference type="EMBL" id="SAM05011.1"/>
    </source>
</evidence>
<keyword evidence="6" id="KW-0862">Zinc</keyword>
<evidence type="ECO:0000256" key="3">
    <source>
        <dbReference type="ARBA" id="ARBA00022737"/>
    </source>
</evidence>
<dbReference type="InterPro" id="IPR044066">
    <property type="entry name" value="TRIAD_supradom"/>
</dbReference>
<evidence type="ECO:0000256" key="2">
    <source>
        <dbReference type="ARBA" id="ARBA00022723"/>
    </source>
</evidence>
<dbReference type="Gene3D" id="3.30.40.10">
    <property type="entry name" value="Zinc/RING finger domain, C3HC4 (zinc finger)"/>
    <property type="match status" value="1"/>
</dbReference>
<reference evidence="11" key="1">
    <citation type="submission" date="2016-04" db="EMBL/GenBank/DDBJ databases">
        <authorList>
            <person name="Evans L.H."/>
            <person name="Alamgir A."/>
            <person name="Owens N."/>
            <person name="Weber N.D."/>
            <person name="Virtaneva K."/>
            <person name="Barbian K."/>
            <person name="Babar A."/>
            <person name="Rosenke K."/>
        </authorList>
    </citation>
    <scope>NUCLEOTIDE SEQUENCE [LARGE SCALE GENOMIC DNA]</scope>
    <source>
        <strain evidence="11">CBS 101.48</strain>
    </source>
</reference>
<dbReference type="InterPro" id="IPR031127">
    <property type="entry name" value="E3_UB_ligase_RBR"/>
</dbReference>
<dbReference type="Pfam" id="PF22191">
    <property type="entry name" value="IBR_1"/>
    <property type="match status" value="1"/>
</dbReference>
<feature type="region of interest" description="Disordered" evidence="8">
    <location>
        <begin position="1"/>
        <end position="67"/>
    </location>
</feature>
<keyword evidence="1" id="KW-0808">Transferase</keyword>
<dbReference type="GO" id="GO:0008270">
    <property type="term" value="F:zinc ion binding"/>
    <property type="evidence" value="ECO:0007669"/>
    <property type="project" value="UniProtKB-KW"/>
</dbReference>
<evidence type="ECO:0000256" key="8">
    <source>
        <dbReference type="SAM" id="MobiDB-lite"/>
    </source>
</evidence>
<keyword evidence="3" id="KW-0677">Repeat</keyword>
<evidence type="ECO:0008006" key="13">
    <source>
        <dbReference type="Google" id="ProtNLM"/>
    </source>
</evidence>
<dbReference type="AlphaFoldDB" id="A0A163K346"/>
<keyword evidence="4 7" id="KW-0863">Zinc-finger</keyword>
<feature type="compositionally biased region" description="Low complexity" evidence="8">
    <location>
        <begin position="219"/>
        <end position="229"/>
    </location>
</feature>
<dbReference type="InParanoid" id="A0A163K346"/>
<accession>A0A163K346</accession>
<feature type="domain" description="RING-type" evidence="10">
    <location>
        <begin position="76"/>
        <end position="461"/>
    </location>
</feature>
<sequence>MADLQQDPDQQQQQEQHMERALSETGNGTAINTEHEHPVRQRTLTLSSTSSSYPPDEDSDMDSSFSDAEEHQMDYWMQRCSICFDAPLDLCLEFCGDQYCNECFQRYVTEVVMSSWGLSVTTLKCPVCQEHIPQAEWSQFVPQTVVDHYDRFNQPYRSFTRCCPHCEEEAKPCDYSLREETIEQVNYLDRIRSMVESFAIEGYGYPMQLYSDDEDNNDGGDNNNGAGIDDGTDEDDYDDSDDNDFAYADNDNNDDDDNDGDDDPITQLYSPLHSLLLLLDDDCPQSSFVGLYKETMMTLLKFEQHYHQISQTNTTNKRSLVASTIHTRRRAISSLFLLLDVTPEAWKQMQFLHISYFPNTTCSNCHSDFCLQCGYGTHGKLTCEENMKDMVQSGLPQNQDVVVTAQWHLDNSQRCPNCSIMINRDEGCNKVDCSLCGFCFCWACRSPWSEKCGFYHCAMTEGSNKTSTTPPSPKHTEHTRAELGVPNISSIEARLLTSGSPLR</sequence>
<feature type="compositionally biased region" description="Acidic residues" evidence="8">
    <location>
        <begin position="251"/>
        <end position="264"/>
    </location>
</feature>
<protein>
    <recommendedName>
        <fullName evidence="13">RING-type domain-containing protein</fullName>
    </recommendedName>
</protein>
<feature type="domain" description="RING-type" evidence="9">
    <location>
        <begin position="80"/>
        <end position="129"/>
    </location>
</feature>
<gene>
    <name evidence="11" type="primary">ABSGL_10877.1 scaffold 12033</name>
</gene>
<dbReference type="Proteomes" id="UP000078561">
    <property type="component" value="Unassembled WGS sequence"/>
</dbReference>
<dbReference type="InterPro" id="IPR013083">
    <property type="entry name" value="Znf_RING/FYVE/PHD"/>
</dbReference>
<evidence type="ECO:0000259" key="9">
    <source>
        <dbReference type="PROSITE" id="PS50089"/>
    </source>
</evidence>
<name>A0A163K346_ABSGL</name>
<evidence type="ECO:0000256" key="5">
    <source>
        <dbReference type="ARBA" id="ARBA00022786"/>
    </source>
</evidence>
<dbReference type="SUPFAM" id="SSF57850">
    <property type="entry name" value="RING/U-box"/>
    <property type="match status" value="2"/>
</dbReference>
<feature type="compositionally biased region" description="Low complexity" evidence="8">
    <location>
        <begin position="1"/>
        <end position="15"/>
    </location>
</feature>
<dbReference type="Gene3D" id="1.20.120.1750">
    <property type="match status" value="1"/>
</dbReference>
<evidence type="ECO:0000256" key="7">
    <source>
        <dbReference type="PROSITE-ProRule" id="PRU00175"/>
    </source>
</evidence>
<dbReference type="PROSITE" id="PS50089">
    <property type="entry name" value="ZF_RING_2"/>
    <property type="match status" value="1"/>
</dbReference>
<keyword evidence="12" id="KW-1185">Reference proteome</keyword>
<dbReference type="OMA" id="CGFYQCG"/>
<dbReference type="GO" id="GO:0016567">
    <property type="term" value="P:protein ubiquitination"/>
    <property type="evidence" value="ECO:0007669"/>
    <property type="project" value="InterPro"/>
</dbReference>
<dbReference type="InterPro" id="IPR001841">
    <property type="entry name" value="Znf_RING"/>
</dbReference>
<evidence type="ECO:0000256" key="1">
    <source>
        <dbReference type="ARBA" id="ARBA00022679"/>
    </source>
</evidence>
<dbReference type="EMBL" id="LT554417">
    <property type="protein sequence ID" value="SAM05011.1"/>
    <property type="molecule type" value="Genomic_DNA"/>
</dbReference>
<feature type="compositionally biased region" description="Acidic residues" evidence="8">
    <location>
        <begin position="230"/>
        <end position="244"/>
    </location>
</feature>